<organism evidence="1 2">
    <name type="scientific">Manihot esculenta</name>
    <name type="common">Cassava</name>
    <name type="synonym">Jatropha manihot</name>
    <dbReference type="NCBI Taxonomy" id="3983"/>
    <lineage>
        <taxon>Eukaryota</taxon>
        <taxon>Viridiplantae</taxon>
        <taxon>Streptophyta</taxon>
        <taxon>Embryophyta</taxon>
        <taxon>Tracheophyta</taxon>
        <taxon>Spermatophyta</taxon>
        <taxon>Magnoliopsida</taxon>
        <taxon>eudicotyledons</taxon>
        <taxon>Gunneridae</taxon>
        <taxon>Pentapetalae</taxon>
        <taxon>rosids</taxon>
        <taxon>fabids</taxon>
        <taxon>Malpighiales</taxon>
        <taxon>Euphorbiaceae</taxon>
        <taxon>Crotonoideae</taxon>
        <taxon>Manihoteae</taxon>
        <taxon>Manihot</taxon>
    </lineage>
</organism>
<dbReference type="EMBL" id="CM004399">
    <property type="protein sequence ID" value="KAG8641124.1"/>
    <property type="molecule type" value="Genomic_DNA"/>
</dbReference>
<dbReference type="Proteomes" id="UP000091857">
    <property type="component" value="Chromosome 13"/>
</dbReference>
<reference evidence="2" key="1">
    <citation type="journal article" date="2016" name="Nat. Biotechnol.">
        <title>Sequencing wild and cultivated cassava and related species reveals extensive interspecific hybridization and genetic diversity.</title>
        <authorList>
            <person name="Bredeson J.V."/>
            <person name="Lyons J.B."/>
            <person name="Prochnik S.E."/>
            <person name="Wu G.A."/>
            <person name="Ha C.M."/>
            <person name="Edsinger-Gonzales E."/>
            <person name="Grimwood J."/>
            <person name="Schmutz J."/>
            <person name="Rabbi I.Y."/>
            <person name="Egesi C."/>
            <person name="Nauluvula P."/>
            <person name="Lebot V."/>
            <person name="Ndunguru J."/>
            <person name="Mkamilo G."/>
            <person name="Bart R.S."/>
            <person name="Setter T.L."/>
            <person name="Gleadow R.M."/>
            <person name="Kulakow P."/>
            <person name="Ferguson M.E."/>
            <person name="Rounsley S."/>
            <person name="Rokhsar D.S."/>
        </authorList>
    </citation>
    <scope>NUCLEOTIDE SEQUENCE [LARGE SCALE GENOMIC DNA]</scope>
    <source>
        <strain evidence="2">cv. AM560-2</strain>
    </source>
</reference>
<evidence type="ECO:0000313" key="1">
    <source>
        <dbReference type="EMBL" id="KAG8641124.1"/>
    </source>
</evidence>
<accession>A0ACB7GMI1</accession>
<keyword evidence="2" id="KW-1185">Reference proteome</keyword>
<proteinExistence type="predicted"/>
<comment type="caution">
    <text evidence="1">The sequence shown here is derived from an EMBL/GenBank/DDBJ whole genome shotgun (WGS) entry which is preliminary data.</text>
</comment>
<name>A0ACB7GMI1_MANES</name>
<evidence type="ECO:0000313" key="2">
    <source>
        <dbReference type="Proteomes" id="UP000091857"/>
    </source>
</evidence>
<sequence length="264" mass="29244">MNLQLSNIFNHLSHSSLTNTMPSSRVSFFFDLLSLALIFQTVVGTNPLLHFCSSNDNFTSHSPYETSLKKLMSNFYYLAPPSGFALGSLAQSTQERAYGLALCRGDVSASDCRTCVAEASNEIRKLCPYKKGGIIWYNNCVLKYSNKDFFGQIDKQNKFYLLNVQNASDPMAFNQRTKQLLSQLAQNASINPRMYAAGEMEVDEGSEKVYGMAQCTRDLSSDDCKKCLDGAIGELPSCCYGKQGGRVVGGSCTIRYEIYPFVNA</sequence>
<gene>
    <name evidence="1" type="ORF">MANES_13G110600v8</name>
</gene>
<protein>
    <submittedName>
        <fullName evidence="1">Uncharacterized protein</fullName>
    </submittedName>
</protein>